<dbReference type="Pfam" id="PF09825">
    <property type="entry name" value="BPL_N"/>
    <property type="match status" value="1"/>
</dbReference>
<keyword evidence="2" id="KW-0436">Ligase</keyword>
<name>A0A6J7WLW8_9CAUD</name>
<accession>A0A6J7WLW8</accession>
<dbReference type="GO" id="GO:0016874">
    <property type="term" value="F:ligase activity"/>
    <property type="evidence" value="ECO:0007669"/>
    <property type="project" value="UniProtKB-KW"/>
</dbReference>
<evidence type="ECO:0000313" key="2">
    <source>
        <dbReference type="EMBL" id="CAB5218747.1"/>
    </source>
</evidence>
<dbReference type="InterPro" id="IPR019197">
    <property type="entry name" value="Biotin-prot_ligase_N"/>
</dbReference>
<feature type="domain" description="Biotin-protein ligase N-terminal" evidence="1">
    <location>
        <begin position="27"/>
        <end position="97"/>
    </location>
</feature>
<gene>
    <name evidence="2" type="ORF">UFOVP218_114</name>
</gene>
<evidence type="ECO:0000259" key="1">
    <source>
        <dbReference type="Pfam" id="PF09825"/>
    </source>
</evidence>
<sequence length="210" mass="23642">MKSTIGIFIHNPQCETECALGMIQGFVNDYNIRTFGLDELNEDFLSTIDVVAFPGGIGDSDDFDNIFNEDHILAVQNFVDNGGKYLGICMGAYWAGSYYFDLIDTTEIHQYITRTDSDIDTEYATIADVEWLDCPETMYFYDGCAIIGDDVDVIATYANGDAMAAIQDNVGMIGCHPEALQWWFDEADMPEYYSPKHAELMSDFVRQLVK</sequence>
<dbReference type="InterPro" id="IPR029062">
    <property type="entry name" value="Class_I_gatase-like"/>
</dbReference>
<dbReference type="EMBL" id="LR798261">
    <property type="protein sequence ID" value="CAB5218747.1"/>
    <property type="molecule type" value="Genomic_DNA"/>
</dbReference>
<proteinExistence type="predicted"/>
<dbReference type="SUPFAM" id="SSF52317">
    <property type="entry name" value="Class I glutamine amidotransferase-like"/>
    <property type="match status" value="1"/>
</dbReference>
<dbReference type="Gene3D" id="3.40.50.880">
    <property type="match status" value="1"/>
</dbReference>
<reference evidence="2" key="1">
    <citation type="submission" date="2020-05" db="EMBL/GenBank/DDBJ databases">
        <authorList>
            <person name="Chiriac C."/>
            <person name="Salcher M."/>
            <person name="Ghai R."/>
            <person name="Kavagutti S V."/>
        </authorList>
    </citation>
    <scope>NUCLEOTIDE SEQUENCE</scope>
</reference>
<protein>
    <submittedName>
        <fullName evidence="2">Biotin-protein ligase, N-terminal</fullName>
    </submittedName>
</protein>
<organism evidence="2">
    <name type="scientific">uncultured Caudovirales phage</name>
    <dbReference type="NCBI Taxonomy" id="2100421"/>
    <lineage>
        <taxon>Viruses</taxon>
        <taxon>Duplodnaviria</taxon>
        <taxon>Heunggongvirae</taxon>
        <taxon>Uroviricota</taxon>
        <taxon>Caudoviricetes</taxon>
        <taxon>Peduoviridae</taxon>
        <taxon>Maltschvirus</taxon>
        <taxon>Maltschvirus maltsch</taxon>
    </lineage>
</organism>